<keyword evidence="5" id="KW-0411">Iron-sulfur</keyword>
<dbReference type="EMBL" id="JAWIZZ010000040">
    <property type="protein sequence ID" value="KAK5780605.1"/>
    <property type="molecule type" value="Genomic_DNA"/>
</dbReference>
<dbReference type="PANTHER" id="PTHR11615">
    <property type="entry name" value="NITRATE, FORMATE, IRON DEHYDROGENASE"/>
    <property type="match status" value="1"/>
</dbReference>
<evidence type="ECO:0000313" key="9">
    <source>
        <dbReference type="Proteomes" id="UP001306508"/>
    </source>
</evidence>
<evidence type="ECO:0000259" key="7">
    <source>
        <dbReference type="Pfam" id="PF02906"/>
    </source>
</evidence>
<evidence type="ECO:0000256" key="5">
    <source>
        <dbReference type="ARBA" id="ARBA00023014"/>
    </source>
</evidence>
<reference evidence="9" key="1">
    <citation type="submission" date="2023-07" db="EMBL/GenBank/DDBJ databases">
        <title>A draft genome of Kazachstania heterogenica Y-27499.</title>
        <authorList>
            <person name="Donic C."/>
            <person name="Kralova J.S."/>
            <person name="Fidel L."/>
            <person name="Ben-Dor S."/>
            <person name="Jung S."/>
        </authorList>
    </citation>
    <scope>NUCLEOTIDE SEQUENCE [LARGE SCALE GENOMIC DNA]</scope>
    <source>
        <strain evidence="9">Y27499</strain>
    </source>
</reference>
<feature type="domain" description="Iron hydrogenase large subunit C-terminal" evidence="7">
    <location>
        <begin position="91"/>
        <end position="422"/>
    </location>
</feature>
<keyword evidence="9" id="KW-1185">Reference proteome</keyword>
<keyword evidence="4" id="KW-0479">Metal-binding</keyword>
<name>A0AAN7WIC3_9SACH</name>
<comment type="similarity">
    <text evidence="1">Belongs to the NARF family.</text>
</comment>
<gene>
    <name evidence="8" type="ORF">RI543_001727</name>
</gene>
<dbReference type="SUPFAM" id="SSF53920">
    <property type="entry name" value="Fe-only hydrogenase"/>
    <property type="match status" value="1"/>
</dbReference>
<dbReference type="AlphaFoldDB" id="A0AAN7WIC3"/>
<dbReference type="Pfam" id="PF02906">
    <property type="entry name" value="Fe_hyd_lg_C"/>
    <property type="match status" value="1"/>
</dbReference>
<dbReference type="Gene3D" id="3.30.70.20">
    <property type="match status" value="1"/>
</dbReference>
<dbReference type="Gene3D" id="3.40.950.10">
    <property type="entry name" value="Fe-only Hydrogenase (Larger Subunit), Chain L, domain 3"/>
    <property type="match status" value="1"/>
</dbReference>
<dbReference type="Gene3D" id="3.40.50.1780">
    <property type="match status" value="1"/>
</dbReference>
<evidence type="ECO:0000313" key="8">
    <source>
        <dbReference type="EMBL" id="KAK5780605.1"/>
    </source>
</evidence>
<evidence type="ECO:0000256" key="4">
    <source>
        <dbReference type="ARBA" id="ARBA00022485"/>
    </source>
</evidence>
<dbReference type="Proteomes" id="UP001306508">
    <property type="component" value="Unassembled WGS sequence"/>
</dbReference>
<keyword evidence="4" id="KW-0004">4Fe-4S</keyword>
<accession>A0AAN7WIC3</accession>
<sequence>MSTLLSEEDLSDFISPALVCTKPTRVDEEPDSVDSNGEYVVGKEIETAQKVTITLSDCLACSGCITSSEEIMLQRQSHTVFLKDMEELQEKRLAVTISPQCRVNMAMYYGLTVQEFDLCFMNFFKIRFNAKYVMGLQIGRNISIQNSIDSVIQWKSQLKANDDHRPRLSGICPGFVIYTEKTKGELVPLLVNIKSPQQITGKLLKAQNPNLYHLCVMACFDKKLEASRPDSVGEVDCVITPKEFLSMLDEIKEPNLKKYLPNTHTANILSLYQELSPLGWDAKLNWSTNMGGSSGGWAYQYVRAMQSLNPDTEIVVLPGRNSNIKEYRLLDNITKKTVASSAELSGFRNIQNLVRNLNQNGKSPRRRVAILKKRGKLNKSENSHNITAISPMSNDNNSLVADPYKTDYIEVNASPGGCINGGGLITISSGKSQRKEETMKLEKMYYESLSMVDPLLPLSSPSHDNSYCYEFHAIESSKDIVTVGSKW</sequence>
<keyword evidence="4" id="KW-0408">Iron</keyword>
<organism evidence="8 9">
    <name type="scientific">Arxiozyma heterogenica</name>
    <dbReference type="NCBI Taxonomy" id="278026"/>
    <lineage>
        <taxon>Eukaryota</taxon>
        <taxon>Fungi</taxon>
        <taxon>Dikarya</taxon>
        <taxon>Ascomycota</taxon>
        <taxon>Saccharomycotina</taxon>
        <taxon>Saccharomycetes</taxon>
        <taxon>Saccharomycetales</taxon>
        <taxon>Saccharomycetaceae</taxon>
        <taxon>Arxiozyma</taxon>
    </lineage>
</organism>
<evidence type="ECO:0000256" key="1">
    <source>
        <dbReference type="ARBA" id="ARBA00006596"/>
    </source>
</evidence>
<evidence type="ECO:0000256" key="2">
    <source>
        <dbReference type="ARBA" id="ARBA00015854"/>
    </source>
</evidence>
<evidence type="ECO:0000256" key="6">
    <source>
        <dbReference type="ARBA" id="ARBA00031269"/>
    </source>
</evidence>
<dbReference type="InterPro" id="IPR050340">
    <property type="entry name" value="Cytosolic_Fe-S_CAF"/>
</dbReference>
<comment type="caution">
    <text evidence="8">The sequence shown here is derived from an EMBL/GenBank/DDBJ whole genome shotgun (WGS) entry which is preliminary data.</text>
</comment>
<protein>
    <recommendedName>
        <fullName evidence="2">Cytosolic Fe-S cluster assembly factor NAR1</fullName>
    </recommendedName>
    <alternativeName>
        <fullName evidence="3">Cytosolic Fe-S cluster assembly factor nar1</fullName>
    </alternativeName>
    <alternativeName>
        <fullName evidence="6">Nuclear architecture-related protein 1</fullName>
    </alternativeName>
</protein>
<proteinExistence type="inferred from homology"/>
<evidence type="ECO:0000256" key="3">
    <source>
        <dbReference type="ARBA" id="ARBA00017073"/>
    </source>
</evidence>
<dbReference type="GO" id="GO:0051539">
    <property type="term" value="F:4 iron, 4 sulfur cluster binding"/>
    <property type="evidence" value="ECO:0007669"/>
    <property type="project" value="UniProtKB-KW"/>
</dbReference>
<dbReference type="InterPro" id="IPR009016">
    <property type="entry name" value="Fe_hydrogenase"/>
</dbReference>
<dbReference type="InterPro" id="IPR004108">
    <property type="entry name" value="Fe_hydrogenase_lsu_C"/>
</dbReference>